<organism evidence="5 6">
    <name type="scientific">Magallana gigas</name>
    <name type="common">Pacific oyster</name>
    <name type="synonym">Crassostrea gigas</name>
    <dbReference type="NCBI Taxonomy" id="29159"/>
    <lineage>
        <taxon>Eukaryota</taxon>
        <taxon>Metazoa</taxon>
        <taxon>Spiralia</taxon>
        <taxon>Lophotrochozoa</taxon>
        <taxon>Mollusca</taxon>
        <taxon>Bivalvia</taxon>
        <taxon>Autobranchia</taxon>
        <taxon>Pteriomorphia</taxon>
        <taxon>Ostreida</taxon>
        <taxon>Ostreoidea</taxon>
        <taxon>Ostreidae</taxon>
        <taxon>Magallana</taxon>
    </lineage>
</organism>
<keyword evidence="6" id="KW-1185">Reference proteome</keyword>
<proteinExistence type="inferred from homology"/>
<protein>
    <recommendedName>
        <fullName evidence="4">GB1/RHD3-type G domain-containing protein</fullName>
    </recommendedName>
</protein>
<dbReference type="InterPro" id="IPR015894">
    <property type="entry name" value="Guanylate-bd_N"/>
</dbReference>
<keyword evidence="2" id="KW-0342">GTP-binding</keyword>
<dbReference type="InterPro" id="IPR030386">
    <property type="entry name" value="G_GB1_RHD3_dom"/>
</dbReference>
<dbReference type="GO" id="GO:0003924">
    <property type="term" value="F:GTPase activity"/>
    <property type="evidence" value="ECO:0007669"/>
    <property type="project" value="InterPro"/>
</dbReference>
<reference evidence="5" key="1">
    <citation type="submission" date="2022-08" db="UniProtKB">
        <authorList>
            <consortium name="EnsemblMetazoa"/>
        </authorList>
    </citation>
    <scope>IDENTIFICATION</scope>
    <source>
        <strain evidence="5">05x7-T-G4-1.051#20</strain>
    </source>
</reference>
<dbReference type="Gene3D" id="3.40.50.300">
    <property type="entry name" value="P-loop containing nucleotide triphosphate hydrolases"/>
    <property type="match status" value="1"/>
</dbReference>
<dbReference type="PROSITE" id="PS51715">
    <property type="entry name" value="G_GB1_RHD3"/>
    <property type="match status" value="1"/>
</dbReference>
<evidence type="ECO:0000259" key="4">
    <source>
        <dbReference type="PROSITE" id="PS51715"/>
    </source>
</evidence>
<dbReference type="SUPFAM" id="SSF52540">
    <property type="entry name" value="P-loop containing nucleoside triphosphate hydrolases"/>
    <property type="match status" value="1"/>
</dbReference>
<sequence length="130" mass="14789">MELLEENLEKIMCHPDVKENPVQIISIAGAFRKGKSFIMGFFLKYLVAQQQDCEWLNENDKIEGFHWRGGSDRVTSGIHIWSKPLVYEKESGKKVAVLLMDTQGIFDNEATFEDCTCIFALSNLISSVQV</sequence>
<evidence type="ECO:0000256" key="3">
    <source>
        <dbReference type="PROSITE-ProRule" id="PRU01052"/>
    </source>
</evidence>
<evidence type="ECO:0000256" key="2">
    <source>
        <dbReference type="ARBA" id="ARBA00023134"/>
    </source>
</evidence>
<keyword evidence="1" id="KW-0547">Nucleotide-binding</keyword>
<evidence type="ECO:0000256" key="1">
    <source>
        <dbReference type="ARBA" id="ARBA00022741"/>
    </source>
</evidence>
<comment type="similarity">
    <text evidence="3">Belongs to the TRAFAC class dynamin-like GTPase superfamily. GB1/RHD3 GTPase family.</text>
</comment>
<evidence type="ECO:0000313" key="6">
    <source>
        <dbReference type="Proteomes" id="UP000005408"/>
    </source>
</evidence>
<dbReference type="Proteomes" id="UP000005408">
    <property type="component" value="Unassembled WGS sequence"/>
</dbReference>
<accession>A0A8W8K0W2</accession>
<feature type="domain" description="GB1/RHD3-type G" evidence="4">
    <location>
        <begin position="19"/>
        <end position="130"/>
    </location>
</feature>
<dbReference type="Pfam" id="PF02263">
    <property type="entry name" value="GBP"/>
    <property type="match status" value="1"/>
</dbReference>
<dbReference type="InterPro" id="IPR027417">
    <property type="entry name" value="P-loop_NTPase"/>
</dbReference>
<dbReference type="GO" id="GO:0005525">
    <property type="term" value="F:GTP binding"/>
    <property type="evidence" value="ECO:0007669"/>
    <property type="project" value="UniProtKB-KW"/>
</dbReference>
<dbReference type="AlphaFoldDB" id="A0A8W8K0W2"/>
<name>A0A8W8K0W2_MAGGI</name>
<dbReference type="EnsemblMetazoa" id="G21168.1">
    <property type="protein sequence ID" value="G21168.1:cds"/>
    <property type="gene ID" value="G21168"/>
</dbReference>
<evidence type="ECO:0000313" key="5">
    <source>
        <dbReference type="EnsemblMetazoa" id="G21168.1:cds"/>
    </source>
</evidence>
<dbReference type="PANTHER" id="PTHR10751">
    <property type="entry name" value="GUANYLATE BINDING PROTEIN"/>
    <property type="match status" value="1"/>
</dbReference>